<protein>
    <submittedName>
        <fullName evidence="1">Uncharacterized protein</fullName>
    </submittedName>
</protein>
<dbReference type="EMBL" id="HACA01026178">
    <property type="protein sequence ID" value="CDW43539.1"/>
    <property type="molecule type" value="Transcribed_RNA"/>
</dbReference>
<accession>A0A0K2UZ42</accession>
<sequence length="56" mass="6945">MDVLCLDEGEETQTIYRWRDPGRSREVRRRKGVIRQRLFKLYICILYNTKNYSNKY</sequence>
<dbReference type="AlphaFoldDB" id="A0A0K2UZ42"/>
<evidence type="ECO:0000313" key="1">
    <source>
        <dbReference type="EMBL" id="CDW43539.1"/>
    </source>
</evidence>
<feature type="non-terminal residue" evidence="1">
    <location>
        <position position="56"/>
    </location>
</feature>
<reference evidence="1" key="1">
    <citation type="submission" date="2014-05" db="EMBL/GenBank/DDBJ databases">
        <authorList>
            <person name="Chronopoulou M."/>
        </authorList>
    </citation>
    <scope>NUCLEOTIDE SEQUENCE</scope>
    <source>
        <tissue evidence="1">Whole organism</tissue>
    </source>
</reference>
<name>A0A0K2UZ42_LEPSM</name>
<proteinExistence type="predicted"/>
<organism evidence="1">
    <name type="scientific">Lepeophtheirus salmonis</name>
    <name type="common">Salmon louse</name>
    <name type="synonym">Caligus salmonis</name>
    <dbReference type="NCBI Taxonomy" id="72036"/>
    <lineage>
        <taxon>Eukaryota</taxon>
        <taxon>Metazoa</taxon>
        <taxon>Ecdysozoa</taxon>
        <taxon>Arthropoda</taxon>
        <taxon>Crustacea</taxon>
        <taxon>Multicrustacea</taxon>
        <taxon>Hexanauplia</taxon>
        <taxon>Copepoda</taxon>
        <taxon>Siphonostomatoida</taxon>
        <taxon>Caligidae</taxon>
        <taxon>Lepeophtheirus</taxon>
    </lineage>
</organism>